<dbReference type="Gene3D" id="3.40.50.880">
    <property type="match status" value="1"/>
</dbReference>
<organism evidence="1 2">
    <name type="scientific">Microbacterium gilvum</name>
    <dbReference type="NCBI Taxonomy" id="1336204"/>
    <lineage>
        <taxon>Bacteria</taxon>
        <taxon>Bacillati</taxon>
        <taxon>Actinomycetota</taxon>
        <taxon>Actinomycetes</taxon>
        <taxon>Micrococcales</taxon>
        <taxon>Microbacteriaceae</taxon>
        <taxon>Microbacterium</taxon>
    </lineage>
</organism>
<keyword evidence="2" id="KW-1185">Reference proteome</keyword>
<dbReference type="InterPro" id="IPR044668">
    <property type="entry name" value="PuuD-like"/>
</dbReference>
<reference evidence="2" key="1">
    <citation type="journal article" date="2019" name="Int. J. Syst. Evol. Microbiol.">
        <title>The Global Catalogue of Microorganisms (GCM) 10K type strain sequencing project: providing services to taxonomists for standard genome sequencing and annotation.</title>
        <authorList>
            <consortium name="The Broad Institute Genomics Platform"/>
            <consortium name="The Broad Institute Genome Sequencing Center for Infectious Disease"/>
            <person name="Wu L."/>
            <person name="Ma J."/>
        </authorList>
    </citation>
    <scope>NUCLEOTIDE SEQUENCE [LARGE SCALE GENOMIC DNA]</scope>
    <source>
        <strain evidence="2">JCM 18537</strain>
    </source>
</reference>
<dbReference type="Proteomes" id="UP001501645">
    <property type="component" value="Unassembled WGS sequence"/>
</dbReference>
<name>A0ABP9AMX4_9MICO</name>
<dbReference type="PANTHER" id="PTHR43235:SF1">
    <property type="entry name" value="GLUTAMINE AMIDOTRANSFERASE PB2B2.05-RELATED"/>
    <property type="match status" value="1"/>
</dbReference>
<dbReference type="EMBL" id="BAABKO010000006">
    <property type="protein sequence ID" value="GAA4782646.1"/>
    <property type="molecule type" value="Genomic_DNA"/>
</dbReference>
<dbReference type="Pfam" id="PF07722">
    <property type="entry name" value="Peptidase_C26"/>
    <property type="match status" value="1"/>
</dbReference>
<accession>A0ABP9AMX4</accession>
<dbReference type="InterPro" id="IPR011697">
    <property type="entry name" value="Peptidase_C26"/>
</dbReference>
<evidence type="ECO:0000313" key="1">
    <source>
        <dbReference type="EMBL" id="GAA4782646.1"/>
    </source>
</evidence>
<proteinExistence type="predicted"/>
<protein>
    <recommendedName>
        <fullName evidence="3">Glutamine amidotransferase</fullName>
    </recommendedName>
</protein>
<dbReference type="InterPro" id="IPR029062">
    <property type="entry name" value="Class_I_gatase-like"/>
</dbReference>
<gene>
    <name evidence="1" type="ORF">GCM10023351_29960</name>
</gene>
<dbReference type="RefSeq" id="WP_345440912.1">
    <property type="nucleotide sequence ID" value="NZ_BAABKO010000006.1"/>
</dbReference>
<comment type="caution">
    <text evidence="1">The sequence shown here is derived from an EMBL/GenBank/DDBJ whole genome shotgun (WGS) entry which is preliminary data.</text>
</comment>
<dbReference type="SUPFAM" id="SSF52317">
    <property type="entry name" value="Class I glutamine amidotransferase-like"/>
    <property type="match status" value="1"/>
</dbReference>
<sequence length="233" mass="23944">MSLRIALVHLRTSRPHAPGFQADLDALNAGALAAVDALGGDADLIAASERPLDDVLDAVRAADAIVLLGGEDVDPARYGGAVDYPGSGHHEPASDEAHIAIVRDALRTGTPLLGICRGAQVLNVAFGGTLVQDHDGHRGAPGADPYVTTELAHEGPLAGVAAGEVLCTHHQSIGRVGDGLRVVARASDGIVEAVVHESAPITGVQWHPEHPAVAVAQLVPLLRRLGEQAALSR</sequence>
<evidence type="ECO:0008006" key="3">
    <source>
        <dbReference type="Google" id="ProtNLM"/>
    </source>
</evidence>
<evidence type="ECO:0000313" key="2">
    <source>
        <dbReference type="Proteomes" id="UP001501645"/>
    </source>
</evidence>
<dbReference type="PANTHER" id="PTHR43235">
    <property type="entry name" value="GLUTAMINE AMIDOTRANSFERASE PB2B2.05-RELATED"/>
    <property type="match status" value="1"/>
</dbReference>
<dbReference type="PROSITE" id="PS51273">
    <property type="entry name" value="GATASE_TYPE_1"/>
    <property type="match status" value="1"/>
</dbReference>